<sequence length="112" mass="12556">MELENWTAFARSPSCRRLLYRVQRNLGQGDRATPPPSHADTENHHILASLRIVVVSGTASPSSQASSPLSSLRLRPITVSSTLPQPGVWEMAYFLDKNRYYLACPDMSVHQY</sequence>
<name>A0A6G1FCP8_9ORYZ</name>
<gene>
    <name evidence="1" type="ORF">E2562_026125</name>
</gene>
<evidence type="ECO:0000313" key="2">
    <source>
        <dbReference type="Proteomes" id="UP000479710"/>
    </source>
</evidence>
<protein>
    <submittedName>
        <fullName evidence="1">Uncharacterized protein</fullName>
    </submittedName>
</protein>
<keyword evidence="2" id="KW-1185">Reference proteome</keyword>
<dbReference type="EMBL" id="SPHZ02000001">
    <property type="protein sequence ID" value="KAF0934631.1"/>
    <property type="molecule type" value="Genomic_DNA"/>
</dbReference>
<accession>A0A6G1FCP8</accession>
<reference evidence="1 2" key="1">
    <citation type="submission" date="2019-11" db="EMBL/GenBank/DDBJ databases">
        <title>Whole genome sequence of Oryza granulata.</title>
        <authorList>
            <person name="Li W."/>
        </authorList>
    </citation>
    <scope>NUCLEOTIDE SEQUENCE [LARGE SCALE GENOMIC DNA]</scope>
    <source>
        <strain evidence="2">cv. Menghai</strain>
        <tissue evidence="1">Leaf</tissue>
    </source>
</reference>
<proteinExistence type="predicted"/>
<evidence type="ECO:0000313" key="1">
    <source>
        <dbReference type="EMBL" id="KAF0934631.1"/>
    </source>
</evidence>
<dbReference type="AlphaFoldDB" id="A0A6G1FCP8"/>
<comment type="caution">
    <text evidence="1">The sequence shown here is derived from an EMBL/GenBank/DDBJ whole genome shotgun (WGS) entry which is preliminary data.</text>
</comment>
<organism evidence="1 2">
    <name type="scientific">Oryza meyeriana var. granulata</name>
    <dbReference type="NCBI Taxonomy" id="110450"/>
    <lineage>
        <taxon>Eukaryota</taxon>
        <taxon>Viridiplantae</taxon>
        <taxon>Streptophyta</taxon>
        <taxon>Embryophyta</taxon>
        <taxon>Tracheophyta</taxon>
        <taxon>Spermatophyta</taxon>
        <taxon>Magnoliopsida</taxon>
        <taxon>Liliopsida</taxon>
        <taxon>Poales</taxon>
        <taxon>Poaceae</taxon>
        <taxon>BOP clade</taxon>
        <taxon>Oryzoideae</taxon>
        <taxon>Oryzeae</taxon>
        <taxon>Oryzinae</taxon>
        <taxon>Oryza</taxon>
        <taxon>Oryza meyeriana</taxon>
    </lineage>
</organism>
<dbReference type="Proteomes" id="UP000479710">
    <property type="component" value="Unassembled WGS sequence"/>
</dbReference>